<organism evidence="1 2">
    <name type="scientific">Lachancea nothofagi CBS 11611</name>
    <dbReference type="NCBI Taxonomy" id="1266666"/>
    <lineage>
        <taxon>Eukaryota</taxon>
        <taxon>Fungi</taxon>
        <taxon>Dikarya</taxon>
        <taxon>Ascomycota</taxon>
        <taxon>Saccharomycotina</taxon>
        <taxon>Saccharomycetes</taxon>
        <taxon>Saccharomycetales</taxon>
        <taxon>Saccharomycetaceae</taxon>
        <taxon>Lachancea</taxon>
    </lineage>
</organism>
<dbReference type="NCBIfam" id="TIGR02252">
    <property type="entry name" value="DREG-2"/>
    <property type="match status" value="1"/>
</dbReference>
<dbReference type="InterPro" id="IPR023214">
    <property type="entry name" value="HAD_sf"/>
</dbReference>
<sequence>MRYPRRIKLEQLSPLAGTGKKPRVITFDAYNTLYSTTLPVMEQYSRVGKKYGINTSAEKLAAKFPTKINIQTMARHTGISPKDWWGILISDVFAPIYVPQKMIVEILHVFDGFGAYTVYPDLLEFLKLIKQKYPEVILGVLSNTDPIMYTLLKNIGLEPYFDSNVYLSYDLEVAKPDPKFFELVLQNLVERHPELIAGSTIEGLKSCCWHVGDEDTNDLQGPYNAGWNAVLIDRTDKYKHLSETSDGLQRQTHALYTDKIDNNASESWGLSMKQTDAIQLSDCQYVVSNFRTLTKVLFE</sequence>
<dbReference type="InterPro" id="IPR011949">
    <property type="entry name" value="HAD-SF_hydro_IA_REG-2-like"/>
</dbReference>
<dbReference type="SFLD" id="SFLDG01129">
    <property type="entry name" value="C1.5:_HAD__Beta-PGM__Phosphata"/>
    <property type="match status" value="1"/>
</dbReference>
<protein>
    <submittedName>
        <fullName evidence="1">LANO_0H02762g1_1</fullName>
    </submittedName>
</protein>
<dbReference type="AlphaFoldDB" id="A0A1G4KLE9"/>
<dbReference type="EMBL" id="LT598447">
    <property type="protein sequence ID" value="SCV05223.1"/>
    <property type="molecule type" value="Genomic_DNA"/>
</dbReference>
<dbReference type="InterPro" id="IPR051828">
    <property type="entry name" value="HAD-like_hydrolase_domain"/>
</dbReference>
<dbReference type="SFLD" id="SFLDS00003">
    <property type="entry name" value="Haloacid_Dehalogenase"/>
    <property type="match status" value="1"/>
</dbReference>
<dbReference type="SUPFAM" id="SSF56784">
    <property type="entry name" value="HAD-like"/>
    <property type="match status" value="1"/>
</dbReference>
<gene>
    <name evidence="1" type="ORF">LANO_0H02762G</name>
</gene>
<dbReference type="GO" id="GO:0005634">
    <property type="term" value="C:nucleus"/>
    <property type="evidence" value="ECO:0007669"/>
    <property type="project" value="TreeGrafter"/>
</dbReference>
<name>A0A1G4KLE9_9SACH</name>
<dbReference type="InterPro" id="IPR044924">
    <property type="entry name" value="HAD-SF_hydro_IA_REG-2-like_cap"/>
</dbReference>
<dbReference type="Gene3D" id="1.10.150.720">
    <property type="entry name" value="Haloacid dehalogenase-like hydrolase"/>
    <property type="match status" value="1"/>
</dbReference>
<dbReference type="InterPro" id="IPR036412">
    <property type="entry name" value="HAD-like_sf"/>
</dbReference>
<dbReference type="Proteomes" id="UP000189911">
    <property type="component" value="Chromosome H"/>
</dbReference>
<evidence type="ECO:0000313" key="1">
    <source>
        <dbReference type="EMBL" id="SCV05223.1"/>
    </source>
</evidence>
<dbReference type="PANTHER" id="PTHR46191">
    <property type="match status" value="1"/>
</dbReference>
<evidence type="ECO:0000313" key="2">
    <source>
        <dbReference type="Proteomes" id="UP000189911"/>
    </source>
</evidence>
<keyword evidence="2" id="KW-1185">Reference proteome</keyword>
<reference evidence="2" key="1">
    <citation type="submission" date="2016-03" db="EMBL/GenBank/DDBJ databases">
        <authorList>
            <person name="Devillers Hugo."/>
        </authorList>
    </citation>
    <scope>NUCLEOTIDE SEQUENCE [LARGE SCALE GENOMIC DNA]</scope>
</reference>
<proteinExistence type="predicted"/>
<dbReference type="PANTHER" id="PTHR46191:SF2">
    <property type="entry name" value="HALOACID DEHALOGENASE-LIKE HYDROLASE DOMAIN-CONTAINING PROTEIN 3"/>
    <property type="match status" value="1"/>
</dbReference>
<dbReference type="OrthoDB" id="444127at2759"/>
<dbReference type="Pfam" id="PF00702">
    <property type="entry name" value="Hydrolase"/>
    <property type="match status" value="1"/>
</dbReference>
<accession>A0A1G4KLE9</accession>
<dbReference type="Gene3D" id="3.40.50.1000">
    <property type="entry name" value="HAD superfamily/HAD-like"/>
    <property type="match status" value="1"/>
</dbReference>